<comment type="caution">
    <text evidence="1">The sequence shown here is derived from an EMBL/GenBank/DDBJ whole genome shotgun (WGS) entry which is preliminary data.</text>
</comment>
<proteinExistence type="predicted"/>
<reference evidence="1 2" key="1">
    <citation type="journal article" date="2021" name="BMC Genomics">
        <title>Datura genome reveals duplications of psychoactive alkaloid biosynthetic genes and high mutation rate following tissue culture.</title>
        <authorList>
            <person name="Rajewski A."/>
            <person name="Carter-House D."/>
            <person name="Stajich J."/>
            <person name="Litt A."/>
        </authorList>
    </citation>
    <scope>NUCLEOTIDE SEQUENCE [LARGE SCALE GENOMIC DNA]</scope>
    <source>
        <strain evidence="1">AR-01</strain>
    </source>
</reference>
<organism evidence="1 2">
    <name type="scientific">Datura stramonium</name>
    <name type="common">Jimsonweed</name>
    <name type="synonym">Common thornapple</name>
    <dbReference type="NCBI Taxonomy" id="4076"/>
    <lineage>
        <taxon>Eukaryota</taxon>
        <taxon>Viridiplantae</taxon>
        <taxon>Streptophyta</taxon>
        <taxon>Embryophyta</taxon>
        <taxon>Tracheophyta</taxon>
        <taxon>Spermatophyta</taxon>
        <taxon>Magnoliopsida</taxon>
        <taxon>eudicotyledons</taxon>
        <taxon>Gunneridae</taxon>
        <taxon>Pentapetalae</taxon>
        <taxon>asterids</taxon>
        <taxon>lamiids</taxon>
        <taxon>Solanales</taxon>
        <taxon>Solanaceae</taxon>
        <taxon>Solanoideae</taxon>
        <taxon>Datureae</taxon>
        <taxon>Datura</taxon>
    </lineage>
</organism>
<name>A0ABS8SG44_DATST</name>
<accession>A0ABS8SG44</accession>
<dbReference type="Proteomes" id="UP000823775">
    <property type="component" value="Unassembled WGS sequence"/>
</dbReference>
<evidence type="ECO:0000313" key="1">
    <source>
        <dbReference type="EMBL" id="MCD7457872.1"/>
    </source>
</evidence>
<protein>
    <submittedName>
        <fullName evidence="1">Uncharacterized protein</fullName>
    </submittedName>
</protein>
<keyword evidence="2" id="KW-1185">Reference proteome</keyword>
<gene>
    <name evidence="1" type="ORF">HAX54_036485</name>
</gene>
<evidence type="ECO:0000313" key="2">
    <source>
        <dbReference type="Proteomes" id="UP000823775"/>
    </source>
</evidence>
<sequence>MLNKLPTRHAIVATTDWVADPVAQGAPARLWFCWHSTSIVGFNDVNLRQGPDPSCWYNSNLHWAGKLFTAVKFALWQCVGENSKGAECSMEALQQPKHSRPYVLDE</sequence>
<dbReference type="EMBL" id="JACEIK010000484">
    <property type="protein sequence ID" value="MCD7457872.1"/>
    <property type="molecule type" value="Genomic_DNA"/>
</dbReference>